<accession>A0A1B1MNQ7</accession>
<dbReference type="STRING" id="1915.SLINC_8021"/>
<keyword evidence="2" id="KW-0472">Membrane</keyword>
<keyword evidence="4" id="KW-1185">Reference proteome</keyword>
<proteinExistence type="predicted"/>
<evidence type="ECO:0000313" key="4">
    <source>
        <dbReference type="Proteomes" id="UP000092598"/>
    </source>
</evidence>
<dbReference type="EMBL" id="CP016438">
    <property type="protein sequence ID" value="ANS70245.1"/>
    <property type="molecule type" value="Genomic_DNA"/>
</dbReference>
<evidence type="ECO:0008006" key="5">
    <source>
        <dbReference type="Google" id="ProtNLM"/>
    </source>
</evidence>
<dbReference type="AlphaFoldDB" id="A0A1B1MNQ7"/>
<protein>
    <recommendedName>
        <fullName evidence="5">Transmembrane protein</fullName>
    </recommendedName>
</protein>
<dbReference type="InterPro" id="IPR046657">
    <property type="entry name" value="DUF6766"/>
</dbReference>
<keyword evidence="2" id="KW-1133">Transmembrane helix</keyword>
<name>A0A1B1MNQ7_STRLN</name>
<feature type="compositionally biased region" description="Basic and acidic residues" evidence="1">
    <location>
        <begin position="1"/>
        <end position="15"/>
    </location>
</feature>
<dbReference type="KEGG" id="sls:SLINC_8021"/>
<keyword evidence="2" id="KW-0812">Transmembrane</keyword>
<evidence type="ECO:0000256" key="1">
    <source>
        <dbReference type="SAM" id="MobiDB-lite"/>
    </source>
</evidence>
<dbReference type="Proteomes" id="UP000092598">
    <property type="component" value="Chromosome"/>
</dbReference>
<organism evidence="3 4">
    <name type="scientific">Streptomyces lincolnensis</name>
    <dbReference type="NCBI Taxonomy" id="1915"/>
    <lineage>
        <taxon>Bacteria</taxon>
        <taxon>Bacillati</taxon>
        <taxon>Actinomycetota</taxon>
        <taxon>Actinomycetes</taxon>
        <taxon>Kitasatosporales</taxon>
        <taxon>Streptomycetaceae</taxon>
        <taxon>Streptomyces</taxon>
    </lineage>
</organism>
<gene>
    <name evidence="3" type="ORF">SLINC_8021</name>
</gene>
<feature type="transmembrane region" description="Helical" evidence="2">
    <location>
        <begin position="169"/>
        <end position="189"/>
    </location>
</feature>
<evidence type="ECO:0000256" key="2">
    <source>
        <dbReference type="SAM" id="Phobius"/>
    </source>
</evidence>
<feature type="region of interest" description="Disordered" evidence="1">
    <location>
        <begin position="1"/>
        <end position="40"/>
    </location>
</feature>
<dbReference type="Pfam" id="PF20554">
    <property type="entry name" value="DUF6766"/>
    <property type="match status" value="1"/>
</dbReference>
<sequence length="268" mass="29288">MSGEDDVHHGGADHRGRSRLSRGGGTDAAVNRPSSRTTASGRAGLRGFVRENGLGLFFTVTFLLTLVGQAIAGQADFNNQLVAEQLRPVGLAEYVTTSDFAVDVAENWQSEYLQFSLFIGVTVWLLQRGSPESKELHKGGTESDKDQRVGEYAGENSPRWAAATGWRRALYSHSLLLVMGTIFVLSWLVQSVTGVAAYNEQQLRRLQAPMSWPQYLGAADFWNRTLQNWQSELLAVASMVVLSTYLRQRGSPESKPVGAAHDATGVES</sequence>
<feature type="transmembrane region" description="Helical" evidence="2">
    <location>
        <begin position="54"/>
        <end position="72"/>
    </location>
</feature>
<evidence type="ECO:0000313" key="3">
    <source>
        <dbReference type="EMBL" id="ANS70245.1"/>
    </source>
</evidence>
<dbReference type="PATRIC" id="fig|1915.4.peg.8832"/>
<reference evidence="3 4" key="1">
    <citation type="submission" date="2016-07" db="EMBL/GenBank/DDBJ databases">
        <title>Enhancement of antibiotic productionsby engineered nitrateutilization in actinobacteria.</title>
        <authorList>
            <person name="Meng S.C."/>
        </authorList>
    </citation>
    <scope>NUCLEOTIDE SEQUENCE [LARGE SCALE GENOMIC DNA]</scope>
    <source>
        <strain evidence="3 4">NRRL 2936</strain>
    </source>
</reference>